<dbReference type="AlphaFoldDB" id="A0A9K3GQL8"/>
<accession>A0A9K3GQL8</accession>
<evidence type="ECO:0000313" key="3">
    <source>
        <dbReference type="Proteomes" id="UP000265618"/>
    </source>
</evidence>
<keyword evidence="3" id="KW-1185">Reference proteome</keyword>
<name>A0A9K3GQL8_9EUKA</name>
<feature type="compositionally biased region" description="Basic and acidic residues" evidence="1">
    <location>
        <begin position="1"/>
        <end position="41"/>
    </location>
</feature>
<dbReference type="EMBL" id="BDIP01009588">
    <property type="protein sequence ID" value="GIQ92384.1"/>
    <property type="molecule type" value="Genomic_DNA"/>
</dbReference>
<dbReference type="Proteomes" id="UP000265618">
    <property type="component" value="Unassembled WGS sequence"/>
</dbReference>
<sequence>MGRSLHESDIQGRRGHTRETLGERERVRRQIEDQRERERQAGRQNSRSQADRDLRTEGRYVDIGAVNAVYERDPLYPAVVESMNHPPRDQDELSAIIDILSLSLSLS</sequence>
<protein>
    <submittedName>
        <fullName evidence="2">Uncharacterized protein</fullName>
    </submittedName>
</protein>
<evidence type="ECO:0000313" key="2">
    <source>
        <dbReference type="EMBL" id="GIQ92384.1"/>
    </source>
</evidence>
<feature type="non-terminal residue" evidence="2">
    <location>
        <position position="1"/>
    </location>
</feature>
<evidence type="ECO:0000256" key="1">
    <source>
        <dbReference type="SAM" id="MobiDB-lite"/>
    </source>
</evidence>
<organism evidence="2 3">
    <name type="scientific">Kipferlia bialata</name>
    <dbReference type="NCBI Taxonomy" id="797122"/>
    <lineage>
        <taxon>Eukaryota</taxon>
        <taxon>Metamonada</taxon>
        <taxon>Carpediemonas-like organisms</taxon>
        <taxon>Kipferlia</taxon>
    </lineage>
</organism>
<comment type="caution">
    <text evidence="2">The sequence shown here is derived from an EMBL/GenBank/DDBJ whole genome shotgun (WGS) entry which is preliminary data.</text>
</comment>
<proteinExistence type="predicted"/>
<reference evidence="2 3" key="1">
    <citation type="journal article" date="2018" name="PLoS ONE">
        <title>The draft genome of Kipferlia bialata reveals reductive genome evolution in fornicate parasites.</title>
        <authorList>
            <person name="Tanifuji G."/>
            <person name="Takabayashi S."/>
            <person name="Kume K."/>
            <person name="Takagi M."/>
            <person name="Nakayama T."/>
            <person name="Kamikawa R."/>
            <person name="Inagaki Y."/>
            <person name="Hashimoto T."/>
        </authorList>
    </citation>
    <scope>NUCLEOTIDE SEQUENCE [LARGE SCALE GENOMIC DNA]</scope>
    <source>
        <strain evidence="2">NY0173</strain>
    </source>
</reference>
<gene>
    <name evidence="2" type="ORF">KIPB_016132</name>
</gene>
<feature type="region of interest" description="Disordered" evidence="1">
    <location>
        <begin position="1"/>
        <end position="56"/>
    </location>
</feature>